<proteinExistence type="predicted"/>
<dbReference type="EMBL" id="CAJZAG010000010">
    <property type="protein sequence ID" value="CAG9181994.1"/>
    <property type="molecule type" value="Genomic_DNA"/>
</dbReference>
<comment type="caution">
    <text evidence="2">The sequence shown here is derived from an EMBL/GenBank/DDBJ whole genome shotgun (WGS) entry which is preliminary data.</text>
</comment>
<dbReference type="InterPro" id="IPR050194">
    <property type="entry name" value="Glycosyltransferase_grp1"/>
</dbReference>
<dbReference type="NCBIfam" id="NF007640">
    <property type="entry name" value="PRK10307.1"/>
    <property type="match status" value="1"/>
</dbReference>
<dbReference type="SUPFAM" id="SSF53756">
    <property type="entry name" value="UDP-Glycosyltransferase/glycogen phosphorylase"/>
    <property type="match status" value="1"/>
</dbReference>
<dbReference type="GO" id="GO:0102710">
    <property type="term" value="F:D-inositol-3-phosphate glycosyltransferase activity"/>
    <property type="evidence" value="ECO:0007669"/>
    <property type="project" value="UniProtKB-EC"/>
</dbReference>
<dbReference type="Gene3D" id="3.40.50.2000">
    <property type="entry name" value="Glycogen Phosphorylase B"/>
    <property type="match status" value="2"/>
</dbReference>
<evidence type="ECO:0000313" key="2">
    <source>
        <dbReference type="EMBL" id="CAG9181994.1"/>
    </source>
</evidence>
<evidence type="ECO:0000313" key="3">
    <source>
        <dbReference type="Proteomes" id="UP000706525"/>
    </source>
</evidence>
<dbReference type="PANTHER" id="PTHR45947">
    <property type="entry name" value="SULFOQUINOVOSYL TRANSFERASE SQD2"/>
    <property type="match status" value="1"/>
</dbReference>
<reference evidence="2 3" key="1">
    <citation type="submission" date="2021-08" db="EMBL/GenBank/DDBJ databases">
        <authorList>
            <person name="Peeters C."/>
        </authorList>
    </citation>
    <scope>NUCLEOTIDE SEQUENCE [LARGE SCALE GENOMIC DNA]</scope>
    <source>
        <strain evidence="2 3">LMG 32289</strain>
    </source>
</reference>
<evidence type="ECO:0000259" key="1">
    <source>
        <dbReference type="Pfam" id="PF13579"/>
    </source>
</evidence>
<keyword evidence="2" id="KW-0808">Transferase</keyword>
<dbReference type="PANTHER" id="PTHR45947:SF3">
    <property type="entry name" value="SULFOQUINOVOSYL TRANSFERASE SQD2"/>
    <property type="match status" value="1"/>
</dbReference>
<name>A0ABN7ZD21_9BURK</name>
<dbReference type="Pfam" id="PF13579">
    <property type="entry name" value="Glyco_trans_4_4"/>
    <property type="match status" value="1"/>
</dbReference>
<dbReference type="RefSeq" id="WP_223993251.1">
    <property type="nucleotide sequence ID" value="NZ_CAJZAG010000010.1"/>
</dbReference>
<dbReference type="EC" id="2.4.1.250" evidence="2"/>
<accession>A0ABN7ZD21</accession>
<sequence>MKILLYCLNYAPELTGIGKYTAEQAEWLVARGHEVHVVTAPPYYPAWHVGEGYRASRYSREIRNGVTVLRAPLWIPAQPSGLRRVVHLASFAVSSIACLVTQLGWRPDVVFVVEPPLFCSPAALACARLTGARAWLHIHDYEIDAAFELGLLKGRLLRRMAEGFERWLLRRFDHVSSISNAMVALARRKGASDDRLTMLPNWTDLGALMRHAEVDFRARLGIPADAVVALYSGTIGAKQGIEILADVARQLQARKDLHFIFCGTGSGAPALHAACVGLERVHCLPLQPASDFPALLNTADIHLMPQRAGAADLVLPSKMAAMLASGKPVVATADANTELGKLVIGCGILVEPGDSAAMADAITALADAPTHRHALGQAGRIWAETHLERESVLLKFEETLLQLQASRLPGKGVEEKGVEEKGADIDYVGK</sequence>
<dbReference type="CDD" id="cd03794">
    <property type="entry name" value="GT4_WbuB-like"/>
    <property type="match status" value="1"/>
</dbReference>
<feature type="domain" description="Glycosyltransferase subfamily 4-like N-terminal" evidence="1">
    <location>
        <begin position="15"/>
        <end position="202"/>
    </location>
</feature>
<dbReference type="Pfam" id="PF13692">
    <property type="entry name" value="Glyco_trans_1_4"/>
    <property type="match status" value="1"/>
</dbReference>
<gene>
    <name evidence="2" type="primary">mshA_8</name>
    <name evidence="2" type="ORF">LMG32289_05008</name>
</gene>
<keyword evidence="3" id="KW-1185">Reference proteome</keyword>
<protein>
    <submittedName>
        <fullName evidence="2">D-inositol-3-phosphate glycosyltransferase</fullName>
        <ecNumber evidence="2">2.4.1.250</ecNumber>
    </submittedName>
</protein>
<dbReference type="InterPro" id="IPR028098">
    <property type="entry name" value="Glyco_trans_4-like_N"/>
</dbReference>
<dbReference type="Proteomes" id="UP000706525">
    <property type="component" value="Unassembled WGS sequence"/>
</dbReference>
<organism evidence="2 3">
    <name type="scientific">Cupriavidus pampae</name>
    <dbReference type="NCBI Taxonomy" id="659251"/>
    <lineage>
        <taxon>Bacteria</taxon>
        <taxon>Pseudomonadati</taxon>
        <taxon>Pseudomonadota</taxon>
        <taxon>Betaproteobacteria</taxon>
        <taxon>Burkholderiales</taxon>
        <taxon>Burkholderiaceae</taxon>
        <taxon>Cupriavidus</taxon>
    </lineage>
</organism>
<keyword evidence="2" id="KW-0328">Glycosyltransferase</keyword>